<dbReference type="InParanoid" id="I3EFP3"/>
<keyword evidence="4" id="KW-1185">Reference proteome</keyword>
<dbReference type="HOGENOM" id="CLU_2134164_0_0_1"/>
<dbReference type="OrthoDB" id="2186757at2759"/>
<feature type="compositionally biased region" description="Basic and acidic residues" evidence="1">
    <location>
        <begin position="47"/>
        <end position="68"/>
    </location>
</feature>
<dbReference type="EMBL" id="GL870879">
    <property type="protein sequence ID" value="EIJ88040.1"/>
    <property type="molecule type" value="Genomic_DNA"/>
</dbReference>
<protein>
    <recommendedName>
        <fullName evidence="2">N-acetyltransferase ESCO zinc-finger domain-containing protein</fullName>
    </recommendedName>
</protein>
<evidence type="ECO:0000313" key="3">
    <source>
        <dbReference type="EMBL" id="EIJ88040.1"/>
    </source>
</evidence>
<feature type="domain" description="N-acetyltransferase ESCO zinc-finger" evidence="2">
    <location>
        <begin position="71"/>
        <end position="108"/>
    </location>
</feature>
<sequence>MKTFSKKKLAQTSIPSILPEKRPKNIFSYVSIKEVPYANMSDGEENTEAKQETMLHGKSSNKKEESSRGKQLILNMGQKKYTKCHVCGVMYSETLPSEIRLHRKLHKAYVSEQKHQSEET</sequence>
<dbReference type="AlphaFoldDB" id="I3EFP3"/>
<organism evidence="3 4">
    <name type="scientific">Nematocida parisii (strain ERTm3)</name>
    <name type="common">Nematode killer fungus</name>
    <dbReference type="NCBI Taxonomy" id="935791"/>
    <lineage>
        <taxon>Eukaryota</taxon>
        <taxon>Fungi</taxon>
        <taxon>Fungi incertae sedis</taxon>
        <taxon>Microsporidia</taxon>
        <taxon>Nematocida</taxon>
    </lineage>
</organism>
<name>I3EFP3_NEMP3</name>
<dbReference type="VEuPathDB" id="MicrosporidiaDB:NEQG_01484"/>
<dbReference type="InterPro" id="IPR028005">
    <property type="entry name" value="AcTrfase_ESCO_Znf_dom"/>
</dbReference>
<gene>
    <name evidence="3" type="ORF">NEQG_01484</name>
</gene>
<feature type="region of interest" description="Disordered" evidence="1">
    <location>
        <begin position="39"/>
        <end position="70"/>
    </location>
</feature>
<evidence type="ECO:0000259" key="2">
    <source>
        <dbReference type="Pfam" id="PF13878"/>
    </source>
</evidence>
<evidence type="ECO:0000256" key="1">
    <source>
        <dbReference type="SAM" id="MobiDB-lite"/>
    </source>
</evidence>
<accession>I3EFP3</accession>
<dbReference type="Pfam" id="PF13878">
    <property type="entry name" value="zf-C2H2_3"/>
    <property type="match status" value="1"/>
</dbReference>
<reference evidence="3" key="1">
    <citation type="submission" date="2011-01" db="EMBL/GenBank/DDBJ databases">
        <title>The Genome Sequence of Nematocida parisii strain ERTm3.</title>
        <authorList>
            <consortium name="The Broad Institute Genome Sequencing Platform"/>
            <consortium name="The Broad Institute Genome Sequencing Center for Infectious Disease"/>
            <person name="Cuomo C."/>
            <person name="Troemel E."/>
            <person name="Young S.K."/>
            <person name="Zeng Q."/>
            <person name="Gargeya S."/>
            <person name="Fitzgerald M."/>
            <person name="Haas B."/>
            <person name="Abouelleil A."/>
            <person name="Alvarado L."/>
            <person name="Arachchi H.M."/>
            <person name="Berlin A."/>
            <person name="Chapman S.B."/>
            <person name="Gearin G."/>
            <person name="Goldberg J."/>
            <person name="Griggs A."/>
            <person name="Gujja S."/>
            <person name="Hansen M."/>
            <person name="Heiman D."/>
            <person name="Howarth C."/>
            <person name="Larimer J."/>
            <person name="Lui A."/>
            <person name="MacDonald P.J.P."/>
            <person name="McCowen C."/>
            <person name="Montmayeur A."/>
            <person name="Murphy C."/>
            <person name="Neiman D."/>
            <person name="Pearson M."/>
            <person name="Priest M."/>
            <person name="Roberts A."/>
            <person name="Saif S."/>
            <person name="Shea T."/>
            <person name="Sisk P."/>
            <person name="Stolte C."/>
            <person name="Sykes S."/>
            <person name="Wortman J."/>
            <person name="Nusbaum C."/>
            <person name="Birren B."/>
        </authorList>
    </citation>
    <scope>NUCLEOTIDE SEQUENCE</scope>
    <source>
        <strain evidence="3">ERTm3</strain>
    </source>
</reference>
<proteinExistence type="predicted"/>
<evidence type="ECO:0000313" key="4">
    <source>
        <dbReference type="Proteomes" id="UP000002872"/>
    </source>
</evidence>
<dbReference type="Proteomes" id="UP000002872">
    <property type="component" value="Unassembled WGS sequence"/>
</dbReference>